<name>A0A4R1BM24_9ACTN</name>
<dbReference type="NCBIfam" id="NF033493">
    <property type="entry name" value="MetS_like_NSS"/>
    <property type="match status" value="1"/>
</dbReference>
<keyword evidence="1" id="KW-1133">Transmembrane helix</keyword>
<dbReference type="RefSeq" id="WP_132689625.1">
    <property type="nucleotide sequence ID" value="NZ_SKBU01000011.1"/>
</dbReference>
<protein>
    <submittedName>
        <fullName evidence="2">MetS family NSS transporter small subunit</fullName>
    </submittedName>
</protein>
<evidence type="ECO:0000313" key="2">
    <source>
        <dbReference type="EMBL" id="TCJ18454.1"/>
    </source>
</evidence>
<feature type="transmembrane region" description="Helical" evidence="1">
    <location>
        <begin position="6"/>
        <end position="28"/>
    </location>
</feature>
<dbReference type="AlphaFoldDB" id="A0A4R1BM24"/>
<proteinExistence type="predicted"/>
<sequence length="44" mass="4717">MSTSAWVMFFIGAGGLWGGLIFFIIYALRSSRRSDGSGWGDEGG</sequence>
<dbReference type="Proteomes" id="UP000295244">
    <property type="component" value="Unassembled WGS sequence"/>
</dbReference>
<organism evidence="2 3">
    <name type="scientific">Rubrobacter taiwanensis</name>
    <dbReference type="NCBI Taxonomy" id="185139"/>
    <lineage>
        <taxon>Bacteria</taxon>
        <taxon>Bacillati</taxon>
        <taxon>Actinomycetota</taxon>
        <taxon>Rubrobacteria</taxon>
        <taxon>Rubrobacterales</taxon>
        <taxon>Rubrobacteraceae</taxon>
        <taxon>Rubrobacter</taxon>
    </lineage>
</organism>
<keyword evidence="1" id="KW-0472">Membrane</keyword>
<reference evidence="2 3" key="1">
    <citation type="submission" date="2019-03" db="EMBL/GenBank/DDBJ databases">
        <title>Whole genome sequence of a novel Rubrobacter taiwanensis strain, isolated from Yellowstone National Park.</title>
        <authorList>
            <person name="Freed S."/>
            <person name="Ramaley R.F."/>
            <person name="Kyndt J.A."/>
        </authorList>
    </citation>
    <scope>NUCLEOTIDE SEQUENCE [LARGE SCALE GENOMIC DNA]</scope>
    <source>
        <strain evidence="2 3">Yellowstone</strain>
    </source>
</reference>
<dbReference type="EMBL" id="SKBU01000011">
    <property type="protein sequence ID" value="TCJ18454.1"/>
    <property type="molecule type" value="Genomic_DNA"/>
</dbReference>
<evidence type="ECO:0000313" key="3">
    <source>
        <dbReference type="Proteomes" id="UP000295244"/>
    </source>
</evidence>
<keyword evidence="1" id="KW-0812">Transmembrane</keyword>
<evidence type="ECO:0000256" key="1">
    <source>
        <dbReference type="SAM" id="Phobius"/>
    </source>
</evidence>
<keyword evidence="3" id="KW-1185">Reference proteome</keyword>
<gene>
    <name evidence="2" type="ORF">E0L93_05535</name>
</gene>
<accession>A0A4R1BM24</accession>
<comment type="caution">
    <text evidence="2">The sequence shown here is derived from an EMBL/GenBank/DDBJ whole genome shotgun (WGS) entry which is preliminary data.</text>
</comment>